<protein>
    <submittedName>
        <fullName evidence="2">Uncharacterized protein</fullName>
    </submittedName>
</protein>
<name>A0ABY7D531_9BASI</name>
<organism evidence="2 3">
    <name type="scientific">Puccinia triticina</name>
    <dbReference type="NCBI Taxonomy" id="208348"/>
    <lineage>
        <taxon>Eukaryota</taxon>
        <taxon>Fungi</taxon>
        <taxon>Dikarya</taxon>
        <taxon>Basidiomycota</taxon>
        <taxon>Pucciniomycotina</taxon>
        <taxon>Pucciniomycetes</taxon>
        <taxon>Pucciniales</taxon>
        <taxon>Pucciniaceae</taxon>
        <taxon>Puccinia</taxon>
    </lineage>
</organism>
<evidence type="ECO:0000313" key="2">
    <source>
        <dbReference type="EMBL" id="WAQ92744.1"/>
    </source>
</evidence>
<evidence type="ECO:0000313" key="3">
    <source>
        <dbReference type="Proteomes" id="UP001164743"/>
    </source>
</evidence>
<dbReference type="GeneID" id="77805215"/>
<reference evidence="2" key="1">
    <citation type="submission" date="2022-10" db="EMBL/GenBank/DDBJ databases">
        <title>Puccinia triticina Genome sequencing and assembly.</title>
        <authorList>
            <person name="Li C."/>
        </authorList>
    </citation>
    <scope>NUCLEOTIDE SEQUENCE</scope>
    <source>
        <strain evidence="2">Pt15</strain>
    </source>
</reference>
<accession>A0ABY7D531</accession>
<dbReference type="EMBL" id="CP110437">
    <property type="protein sequence ID" value="WAQ92744.1"/>
    <property type="molecule type" value="Genomic_DNA"/>
</dbReference>
<dbReference type="Proteomes" id="UP001164743">
    <property type="component" value="Chromosome 17A"/>
</dbReference>
<evidence type="ECO:0000256" key="1">
    <source>
        <dbReference type="SAM" id="SignalP"/>
    </source>
</evidence>
<keyword evidence="3" id="KW-1185">Reference proteome</keyword>
<sequence length="252" mass="26885">MLSSSHHLTLLSLALAGAWFAPTSLAASCDFEPVDRKECAQAISQIVYDQPKNILDRVSSRFAKLSGNCTIIVSVPNRGVVTKQQLEAGFNSIFDQCPSITGRAPLPNSVELTVQDHRAEHDTDYFPPSNLACGLNVGAPLTVDNDCQTAFNSIPTDNKGRMLGDKGTSAPSILKTFKTCTVLIYTTDASFLIIKKKEIAPVVSKTIKECKGKSGVISQTKGGAGNNGLTVVKVRSSLRCGSRSDSEGQFCA</sequence>
<gene>
    <name evidence="2" type="ORF">PtA15_17A226</name>
</gene>
<feature type="chain" id="PRO_5045622697" evidence="1">
    <location>
        <begin position="27"/>
        <end position="252"/>
    </location>
</feature>
<keyword evidence="1" id="KW-0732">Signal</keyword>
<proteinExistence type="predicted"/>
<dbReference type="RefSeq" id="XP_053028299.1">
    <property type="nucleotide sequence ID" value="XM_053164320.1"/>
</dbReference>
<feature type="signal peptide" evidence="1">
    <location>
        <begin position="1"/>
        <end position="26"/>
    </location>
</feature>